<dbReference type="KEGG" id="ndv:NDEV_0636"/>
<evidence type="ECO:0000256" key="1">
    <source>
        <dbReference type="SAM" id="Phobius"/>
    </source>
</evidence>
<keyword evidence="3" id="KW-1185">Reference proteome</keyword>
<proteinExistence type="predicted"/>
<evidence type="ECO:0000313" key="2">
    <source>
        <dbReference type="EMBL" id="CUR51401.1"/>
    </source>
</evidence>
<dbReference type="Proteomes" id="UP000196239">
    <property type="component" value="Chromosome 1"/>
</dbReference>
<dbReference type="EMBL" id="LN890280">
    <property type="protein sequence ID" value="CUR51401.1"/>
    <property type="molecule type" value="Genomic_DNA"/>
</dbReference>
<keyword evidence="1" id="KW-0472">Membrane</keyword>
<protein>
    <submittedName>
        <fullName evidence="2">Uncharacterized protein</fullName>
    </submittedName>
</protein>
<reference evidence="3" key="1">
    <citation type="submission" date="2015-10" db="EMBL/GenBank/DDBJ databases">
        <authorList>
            <person name="Lehtovirta-Morley L.E."/>
            <person name="Vieille C."/>
        </authorList>
    </citation>
    <scope>NUCLEOTIDE SEQUENCE [LARGE SCALE GENOMIC DNA]</scope>
</reference>
<accession>A0A128A237</accession>
<sequence>MKTLYIAIISGSVIALSMLSFFIMIYSYNSSNQNISGPIGAMSPMEPLLANVVTEPELVTIDNSFQIYATVNNTNPWPITFYDGCTSPLTVSFDKNVQIQNEVGCNAISSEVINPGQVVRVHGPSSGVVWNATTVGITNATITFSYQNRGNNMNITTYKQIAIGPPVAPPSRFAEQLKLARTYLNPVDRAGGLRLDCHDPIGLQMKSIDESVDVKKAIDLAYTSQEFVSKVNQYGTVYYNSFFNDWITGDPCNTIWQDVEVVFTGYDKNGNSRNIQVTEDIDLTKVLNVTDYGSGYFK</sequence>
<keyword evidence="1" id="KW-0812">Transmembrane</keyword>
<name>A0A128A237_9ARCH</name>
<dbReference type="AlphaFoldDB" id="A0A128A237"/>
<evidence type="ECO:0000313" key="3">
    <source>
        <dbReference type="Proteomes" id="UP000196239"/>
    </source>
</evidence>
<gene>
    <name evidence="2" type="ORF">NDEV_0636</name>
</gene>
<organism evidence="2 3">
    <name type="scientific">Nitrosotalea devaniterrae</name>
    <dbReference type="NCBI Taxonomy" id="1078905"/>
    <lineage>
        <taxon>Archaea</taxon>
        <taxon>Nitrososphaerota</taxon>
        <taxon>Nitrososphaeria</taxon>
        <taxon>Nitrosotaleales</taxon>
        <taxon>Nitrosotaleaceae</taxon>
        <taxon>Nitrosotalea</taxon>
    </lineage>
</organism>
<feature type="transmembrane region" description="Helical" evidence="1">
    <location>
        <begin position="6"/>
        <end position="26"/>
    </location>
</feature>
<keyword evidence="1" id="KW-1133">Transmembrane helix</keyword>